<accession>A0A2S7ISJ3</accession>
<sequence>MQQRQQPWPKPIKVLSVYRCQFSEYSLKTDNRQLKTENSFNSPNMKSISVLALALLTSSLAFAQQQPNDEVLNGLIRQSIQYYPQLKQQQQALSLSESRTQMAEAARKPSVSGDASYQYIWPLQRVTFEIPGLGSNAIQFAPRNNYNVGVSVSQTVYDWGKDAANIDKARTESLLSQQNVDLATHQLAYQVAQVYFSIVYLQKAITVQRAQESLVGETAKVIENRIKSGDEIDYNLVATNVRYKNVRTRIVDLQTQLDRQFILLSSLVGKDVRSTINAEAGFAWSSLVTPQDSSNVDNNWDLRLAKTRELVAEKDIQIAKAAKLPTFSFNGSTGFRNGFQPEIKEFRFNGGVGFRLSAPIYAGGRHQIQEDIARKNLQLSQYGTETASVQIHTQLEQAQSELRSTTEKLRLSETQLQEAQYGLQLANVRFQNGVITQLEIQSAQTALEEAEFQRIQYQYQQALARLELNRLIGTKIW</sequence>
<reference evidence="9" key="1">
    <citation type="submission" date="2018-02" db="EMBL/GenBank/DDBJ databases">
        <title>Genome sequencing of Solimonas sp. HR-BB.</title>
        <authorList>
            <person name="Lee Y."/>
            <person name="Jeon C.O."/>
        </authorList>
    </citation>
    <scope>NUCLEOTIDE SEQUENCE [LARGE SCALE GENOMIC DNA]</scope>
    <source>
        <strain evidence="9">HR-U</strain>
    </source>
</reference>
<dbReference type="Proteomes" id="UP000239590">
    <property type="component" value="Unassembled WGS sequence"/>
</dbReference>
<dbReference type="PANTHER" id="PTHR30026:SF20">
    <property type="entry name" value="OUTER MEMBRANE PROTEIN TOLC"/>
    <property type="match status" value="1"/>
</dbReference>
<dbReference type="InterPro" id="IPR051906">
    <property type="entry name" value="TolC-like"/>
</dbReference>
<dbReference type="SUPFAM" id="SSF56954">
    <property type="entry name" value="Outer membrane efflux proteins (OEP)"/>
    <property type="match status" value="1"/>
</dbReference>
<protein>
    <recommendedName>
        <fullName evidence="10">TolC family protein</fullName>
    </recommendedName>
</protein>
<dbReference type="Pfam" id="PF02321">
    <property type="entry name" value="OEP"/>
    <property type="match status" value="2"/>
</dbReference>
<evidence type="ECO:0000313" key="9">
    <source>
        <dbReference type="Proteomes" id="UP000239590"/>
    </source>
</evidence>
<dbReference type="Gene3D" id="1.20.1600.10">
    <property type="entry name" value="Outer membrane efflux proteins (OEP)"/>
    <property type="match status" value="1"/>
</dbReference>
<keyword evidence="9" id="KW-1185">Reference proteome</keyword>
<dbReference type="AlphaFoldDB" id="A0A2S7ISJ3"/>
<comment type="similarity">
    <text evidence="2">Belongs to the outer membrane factor (OMF) (TC 1.B.17) family.</text>
</comment>
<dbReference type="EMBL" id="PTRA01000001">
    <property type="protein sequence ID" value="PQA60675.1"/>
    <property type="molecule type" value="Genomic_DNA"/>
</dbReference>
<dbReference type="GO" id="GO:0015562">
    <property type="term" value="F:efflux transmembrane transporter activity"/>
    <property type="evidence" value="ECO:0007669"/>
    <property type="project" value="InterPro"/>
</dbReference>
<evidence type="ECO:0000256" key="4">
    <source>
        <dbReference type="ARBA" id="ARBA00022452"/>
    </source>
</evidence>
<evidence type="ECO:0008006" key="10">
    <source>
        <dbReference type="Google" id="ProtNLM"/>
    </source>
</evidence>
<dbReference type="GO" id="GO:0015288">
    <property type="term" value="F:porin activity"/>
    <property type="evidence" value="ECO:0007669"/>
    <property type="project" value="TreeGrafter"/>
</dbReference>
<evidence type="ECO:0000313" key="8">
    <source>
        <dbReference type="EMBL" id="PQA60675.1"/>
    </source>
</evidence>
<gene>
    <name evidence="8" type="ORF">C5O19_13980</name>
</gene>
<evidence type="ECO:0000256" key="2">
    <source>
        <dbReference type="ARBA" id="ARBA00007613"/>
    </source>
</evidence>
<proteinExistence type="inferred from homology"/>
<evidence type="ECO:0000256" key="5">
    <source>
        <dbReference type="ARBA" id="ARBA00022692"/>
    </source>
</evidence>
<name>A0A2S7ISJ3_9BACT</name>
<organism evidence="8 9">
    <name type="scientific">Siphonobacter curvatus</name>
    <dbReference type="NCBI Taxonomy" id="2094562"/>
    <lineage>
        <taxon>Bacteria</taxon>
        <taxon>Pseudomonadati</taxon>
        <taxon>Bacteroidota</taxon>
        <taxon>Cytophagia</taxon>
        <taxon>Cytophagales</taxon>
        <taxon>Cytophagaceae</taxon>
        <taxon>Siphonobacter</taxon>
    </lineage>
</organism>
<dbReference type="GO" id="GO:1990281">
    <property type="term" value="C:efflux pump complex"/>
    <property type="evidence" value="ECO:0007669"/>
    <property type="project" value="TreeGrafter"/>
</dbReference>
<dbReference type="PANTHER" id="PTHR30026">
    <property type="entry name" value="OUTER MEMBRANE PROTEIN TOLC"/>
    <property type="match status" value="1"/>
</dbReference>
<evidence type="ECO:0000256" key="6">
    <source>
        <dbReference type="ARBA" id="ARBA00023136"/>
    </source>
</evidence>
<comment type="caution">
    <text evidence="8">The sequence shown here is derived from an EMBL/GenBank/DDBJ whole genome shotgun (WGS) entry which is preliminary data.</text>
</comment>
<keyword evidence="6" id="KW-0472">Membrane</keyword>
<comment type="subcellular location">
    <subcellularLocation>
        <location evidence="1">Cell outer membrane</location>
    </subcellularLocation>
</comment>
<evidence type="ECO:0000256" key="3">
    <source>
        <dbReference type="ARBA" id="ARBA00022448"/>
    </source>
</evidence>
<keyword evidence="4" id="KW-1134">Transmembrane beta strand</keyword>
<evidence type="ECO:0000256" key="1">
    <source>
        <dbReference type="ARBA" id="ARBA00004442"/>
    </source>
</evidence>
<dbReference type="GO" id="GO:0009279">
    <property type="term" value="C:cell outer membrane"/>
    <property type="evidence" value="ECO:0007669"/>
    <property type="project" value="UniProtKB-SubCell"/>
</dbReference>
<evidence type="ECO:0000256" key="7">
    <source>
        <dbReference type="ARBA" id="ARBA00023237"/>
    </source>
</evidence>
<dbReference type="InterPro" id="IPR003423">
    <property type="entry name" value="OMP_efflux"/>
</dbReference>
<keyword evidence="3" id="KW-0813">Transport</keyword>
<keyword evidence="7" id="KW-0998">Cell outer membrane</keyword>
<keyword evidence="5" id="KW-0812">Transmembrane</keyword>